<dbReference type="EMBL" id="LR134405">
    <property type="protein sequence ID" value="VEH65912.1"/>
    <property type="molecule type" value="Genomic_DNA"/>
</dbReference>
<proteinExistence type="predicted"/>
<reference evidence="1 2" key="1">
    <citation type="submission" date="2018-12" db="EMBL/GenBank/DDBJ databases">
        <authorList>
            <consortium name="Pathogen Informatics"/>
        </authorList>
    </citation>
    <scope>NUCLEOTIDE SEQUENCE [LARGE SCALE GENOMIC DNA]</scope>
    <source>
        <strain evidence="1 2">NCTC8284</strain>
    </source>
</reference>
<evidence type="ECO:0000313" key="1">
    <source>
        <dbReference type="EMBL" id="VEH65912.1"/>
    </source>
</evidence>
<organism evidence="1 2">
    <name type="scientific">Rodentibacter pneumotropicus</name>
    <dbReference type="NCBI Taxonomy" id="758"/>
    <lineage>
        <taxon>Bacteria</taxon>
        <taxon>Pseudomonadati</taxon>
        <taxon>Pseudomonadota</taxon>
        <taxon>Gammaproteobacteria</taxon>
        <taxon>Pasteurellales</taxon>
        <taxon>Pasteurellaceae</taxon>
        <taxon>Rodentibacter</taxon>
    </lineage>
</organism>
<dbReference type="Proteomes" id="UP000278733">
    <property type="component" value="Chromosome"/>
</dbReference>
<accession>A0A448ML89</accession>
<name>A0A448ML89_9PAST</name>
<dbReference type="AlphaFoldDB" id="A0A448ML89"/>
<evidence type="ECO:0000313" key="2">
    <source>
        <dbReference type="Proteomes" id="UP000278733"/>
    </source>
</evidence>
<sequence length="115" mass="12899">MTLPKHTAFKAVCFGKFLQAVEDQTQSNNSRLKLQCLSGSFEPKFFSAQIRFPLSSVTIGLLPQHIFLDGVDDSYNTFTTYLNQLVENLWIFKATFLKSASSSIGNFSQFSIACQ</sequence>
<gene>
    <name evidence="1" type="ORF">NCTC8284_01067</name>
</gene>
<protein>
    <submittedName>
        <fullName evidence="1">Uncharacterized protein</fullName>
    </submittedName>
</protein>
<dbReference type="KEGG" id="rpne:NCTC8284_01067"/>